<accession>A0A060H9I2</accession>
<dbReference type="NCBIfam" id="NF006747">
    <property type="entry name" value="PRK09271.1"/>
    <property type="match status" value="1"/>
</dbReference>
<comment type="similarity">
    <text evidence="2">Belongs to the flavodoxin family.</text>
</comment>
<evidence type="ECO:0000313" key="9">
    <source>
        <dbReference type="Proteomes" id="UP000027215"/>
    </source>
</evidence>
<keyword evidence="4" id="KW-0285">Flavoprotein</keyword>
<dbReference type="Gene3D" id="3.40.50.360">
    <property type="match status" value="1"/>
</dbReference>
<evidence type="ECO:0000256" key="4">
    <source>
        <dbReference type="ARBA" id="ARBA00022630"/>
    </source>
</evidence>
<dbReference type="Pfam" id="PF00258">
    <property type="entry name" value="Flavodoxin_1"/>
    <property type="match status" value="1"/>
</dbReference>
<evidence type="ECO:0000256" key="3">
    <source>
        <dbReference type="ARBA" id="ARBA00022448"/>
    </source>
</evidence>
<dbReference type="PANTHER" id="PTHR42809">
    <property type="entry name" value="FLAVODOXIN 2"/>
    <property type="match status" value="1"/>
</dbReference>
<keyword evidence="5" id="KW-0288">FMN</keyword>
<feature type="domain" description="Flavodoxin-like" evidence="7">
    <location>
        <begin position="3"/>
        <end position="144"/>
    </location>
</feature>
<evidence type="ECO:0000259" key="7">
    <source>
        <dbReference type="PROSITE" id="PS50902"/>
    </source>
</evidence>
<dbReference type="HOGENOM" id="CLU_051402_3_0_6"/>
<sequence>MRILLALASLSGNTREVARVIRARCEERGHRVDWIETDLQTLAGQALDPHTYTLFLLGTWTDNAGRTPFEMKRFIVELLELIGKPPSVAVFGTGETQWGQEYYCGAVHRISDFFASRFPRLLIEQMPHGERDARAIVEWTDQVLDQCNKDSDADHYRYVA</sequence>
<dbReference type="InterPro" id="IPR010088">
    <property type="entry name" value="RNR_flavodoxin"/>
</dbReference>
<evidence type="ECO:0000313" key="8">
    <source>
        <dbReference type="EMBL" id="AIC09597.1"/>
    </source>
</evidence>
<protein>
    <submittedName>
        <fullName evidence="8">Flavodoxin</fullName>
    </submittedName>
</protein>
<dbReference type="GO" id="GO:0010181">
    <property type="term" value="F:FMN binding"/>
    <property type="evidence" value="ECO:0007669"/>
    <property type="project" value="InterPro"/>
</dbReference>
<evidence type="ECO:0000256" key="6">
    <source>
        <dbReference type="ARBA" id="ARBA00022982"/>
    </source>
</evidence>
<dbReference type="PANTHER" id="PTHR42809:SF1">
    <property type="entry name" value="FLAVODOXIN 1"/>
    <property type="match status" value="1"/>
</dbReference>
<dbReference type="SUPFAM" id="SSF52218">
    <property type="entry name" value="Flavoproteins"/>
    <property type="match status" value="1"/>
</dbReference>
<dbReference type="PROSITE" id="PS50902">
    <property type="entry name" value="FLAVODOXIN_LIKE"/>
    <property type="match status" value="1"/>
</dbReference>
<dbReference type="Proteomes" id="UP000027215">
    <property type="component" value="Chromosome"/>
</dbReference>
<dbReference type="InterPro" id="IPR008254">
    <property type="entry name" value="Flavodoxin/NO_synth"/>
</dbReference>
<keyword evidence="3" id="KW-0813">Transport</keyword>
<dbReference type="InterPro" id="IPR050619">
    <property type="entry name" value="Flavodoxin"/>
</dbReference>
<dbReference type="EMBL" id="CP006696">
    <property type="protein sequence ID" value="AIC09597.1"/>
    <property type="molecule type" value="Genomic_DNA"/>
</dbReference>
<dbReference type="KEGG" id="xfs:D934_03550"/>
<dbReference type="PATRIC" id="fig|155920.8.peg.847"/>
<name>A0A060H9I2_XYLFS</name>
<dbReference type="NCBIfam" id="TIGR01754">
    <property type="entry name" value="flav_RNR"/>
    <property type="match status" value="1"/>
</dbReference>
<proteinExistence type="inferred from homology"/>
<comment type="cofactor">
    <cofactor evidence="1">
        <name>FMN</name>
        <dbReference type="ChEBI" id="CHEBI:58210"/>
    </cofactor>
</comment>
<reference evidence="8 9" key="1">
    <citation type="submission" date="2013-08" db="EMBL/GenBank/DDBJ databases">
        <authorList>
            <person name="Stouthamer R."/>
            <person name="Nunney L."/>
        </authorList>
    </citation>
    <scope>NUCLEOTIDE SEQUENCE [LARGE SCALE GENOMIC DNA]</scope>
    <source>
        <strain evidence="9">ann-1</strain>
    </source>
</reference>
<dbReference type="InterPro" id="IPR029039">
    <property type="entry name" value="Flavoprotein-like_sf"/>
</dbReference>
<organism evidence="8 9">
    <name type="scientific">Xylella fastidiosa subsp. sandyi Ann-1</name>
    <dbReference type="NCBI Taxonomy" id="155920"/>
    <lineage>
        <taxon>Bacteria</taxon>
        <taxon>Pseudomonadati</taxon>
        <taxon>Pseudomonadota</taxon>
        <taxon>Gammaproteobacteria</taxon>
        <taxon>Lysobacterales</taxon>
        <taxon>Lysobacteraceae</taxon>
        <taxon>Xylella</taxon>
    </lineage>
</organism>
<evidence type="ECO:0000256" key="1">
    <source>
        <dbReference type="ARBA" id="ARBA00001917"/>
    </source>
</evidence>
<dbReference type="RefSeq" id="WP_020852453.1">
    <property type="nucleotide sequence ID" value="NZ_CP006696.1"/>
</dbReference>
<gene>
    <name evidence="8" type="ORF">D934_03550</name>
</gene>
<evidence type="ECO:0000256" key="2">
    <source>
        <dbReference type="ARBA" id="ARBA00005267"/>
    </source>
</evidence>
<evidence type="ECO:0000256" key="5">
    <source>
        <dbReference type="ARBA" id="ARBA00022643"/>
    </source>
</evidence>
<keyword evidence="6" id="KW-0249">Electron transport</keyword>
<dbReference type="AlphaFoldDB" id="A0A060H9I2"/>